<comment type="caution">
    <text evidence="1">The sequence shown here is derived from an EMBL/GenBank/DDBJ whole genome shotgun (WGS) entry which is preliminary data.</text>
</comment>
<dbReference type="Proteomes" id="UP000827092">
    <property type="component" value="Unassembled WGS sequence"/>
</dbReference>
<accession>A0AAV6UFP1</accession>
<evidence type="ECO:0000313" key="1">
    <source>
        <dbReference type="EMBL" id="KAG8182920.1"/>
    </source>
</evidence>
<dbReference type="PANTHER" id="PTHR46289">
    <property type="entry name" value="52 KDA REPRESSOR OF THE INHIBITOR OF THE PROTEIN KINASE-LIKE PROTEIN-RELATED"/>
    <property type="match status" value="1"/>
</dbReference>
<dbReference type="EMBL" id="JAFNEN010000441">
    <property type="protein sequence ID" value="KAG8182920.1"/>
    <property type="molecule type" value="Genomic_DNA"/>
</dbReference>
<reference evidence="1 2" key="1">
    <citation type="journal article" date="2022" name="Nat. Ecol. Evol.">
        <title>A masculinizing supergene underlies an exaggerated male reproductive morph in a spider.</title>
        <authorList>
            <person name="Hendrickx F."/>
            <person name="De Corte Z."/>
            <person name="Sonet G."/>
            <person name="Van Belleghem S.M."/>
            <person name="Kostlbacher S."/>
            <person name="Vangestel C."/>
        </authorList>
    </citation>
    <scope>NUCLEOTIDE SEQUENCE [LARGE SCALE GENOMIC DNA]</scope>
    <source>
        <strain evidence="1">W744_W776</strain>
    </source>
</reference>
<gene>
    <name evidence="1" type="ORF">JTE90_028742</name>
</gene>
<dbReference type="SUPFAM" id="SSF53098">
    <property type="entry name" value="Ribonuclease H-like"/>
    <property type="match status" value="1"/>
</dbReference>
<protein>
    <submittedName>
        <fullName evidence="1">Uncharacterized protein</fullName>
    </submittedName>
</protein>
<dbReference type="InterPro" id="IPR012337">
    <property type="entry name" value="RNaseH-like_sf"/>
</dbReference>
<name>A0AAV6UFP1_9ARAC</name>
<dbReference type="InterPro" id="IPR052958">
    <property type="entry name" value="IFN-induced_PKR_regulator"/>
</dbReference>
<proteinExistence type="predicted"/>
<dbReference type="PANTHER" id="PTHR46289:SF14">
    <property type="entry name" value="DUF4371 DOMAIN-CONTAINING PROTEIN"/>
    <property type="match status" value="1"/>
</dbReference>
<organism evidence="1 2">
    <name type="scientific">Oedothorax gibbosus</name>
    <dbReference type="NCBI Taxonomy" id="931172"/>
    <lineage>
        <taxon>Eukaryota</taxon>
        <taxon>Metazoa</taxon>
        <taxon>Ecdysozoa</taxon>
        <taxon>Arthropoda</taxon>
        <taxon>Chelicerata</taxon>
        <taxon>Arachnida</taxon>
        <taxon>Araneae</taxon>
        <taxon>Araneomorphae</taxon>
        <taxon>Entelegynae</taxon>
        <taxon>Araneoidea</taxon>
        <taxon>Linyphiidae</taxon>
        <taxon>Erigoninae</taxon>
        <taxon>Oedothorax</taxon>
    </lineage>
</organism>
<sequence>MDEIGLSYKYLCGQGYDGASNMAGHLRGVQALITQEQPMAIYTHCFSHSLNLCITKSCEVPVVRNAVGTVEAASVFLSASAHCTNALIKVLEEQQYTDSKKQRLKALCPTRWVERHESLITFKELLLPVVDVLEDLYTSKASEASAKAFKLSSAIKKVNS</sequence>
<evidence type="ECO:0000313" key="2">
    <source>
        <dbReference type="Proteomes" id="UP000827092"/>
    </source>
</evidence>
<keyword evidence="2" id="KW-1185">Reference proteome</keyword>
<dbReference type="AlphaFoldDB" id="A0AAV6UFP1"/>